<dbReference type="GO" id="GO:0008146">
    <property type="term" value="F:sulfotransferase activity"/>
    <property type="evidence" value="ECO:0007669"/>
    <property type="project" value="InterPro"/>
</dbReference>
<keyword evidence="7 9" id="KW-0472">Membrane</keyword>
<evidence type="ECO:0000256" key="7">
    <source>
        <dbReference type="ARBA" id="ARBA00023136"/>
    </source>
</evidence>
<keyword evidence="8 9" id="KW-0325">Glycoprotein</keyword>
<proteinExistence type="inferred from homology"/>
<comment type="similarity">
    <text evidence="2 9">Belongs to the sulfotransferase 2 family.</text>
</comment>
<evidence type="ECO:0000313" key="11">
    <source>
        <dbReference type="RefSeq" id="XP_018027213.1"/>
    </source>
</evidence>
<evidence type="ECO:0000256" key="6">
    <source>
        <dbReference type="ARBA" id="ARBA00023034"/>
    </source>
</evidence>
<dbReference type="Proteomes" id="UP000694843">
    <property type="component" value="Unplaced"/>
</dbReference>
<keyword evidence="5 9" id="KW-1133">Transmembrane helix</keyword>
<dbReference type="PANTHER" id="PTHR12137:SF54">
    <property type="entry name" value="CARBOHYDRATE SULFOTRANSFERASE"/>
    <property type="match status" value="1"/>
</dbReference>
<gene>
    <name evidence="11" type="primary">LOC108682538</name>
</gene>
<evidence type="ECO:0000256" key="5">
    <source>
        <dbReference type="ARBA" id="ARBA00022989"/>
    </source>
</evidence>
<feature type="transmembrane region" description="Helical" evidence="9">
    <location>
        <begin position="12"/>
        <end position="32"/>
    </location>
</feature>
<evidence type="ECO:0000313" key="10">
    <source>
        <dbReference type="Proteomes" id="UP000694843"/>
    </source>
</evidence>
<dbReference type="InterPro" id="IPR005331">
    <property type="entry name" value="Sulfotransferase"/>
</dbReference>
<keyword evidence="10" id="KW-1185">Reference proteome</keyword>
<evidence type="ECO:0000256" key="4">
    <source>
        <dbReference type="ARBA" id="ARBA00022692"/>
    </source>
</evidence>
<evidence type="ECO:0000256" key="1">
    <source>
        <dbReference type="ARBA" id="ARBA00004323"/>
    </source>
</evidence>
<keyword evidence="9" id="KW-0735">Signal-anchor</keyword>
<dbReference type="EC" id="2.8.2.-" evidence="9"/>
<comment type="subcellular location">
    <subcellularLocation>
        <location evidence="1 9">Golgi apparatus membrane</location>
        <topology evidence="1 9">Single-pass type II membrane protein</topology>
    </subcellularLocation>
</comment>
<evidence type="ECO:0000256" key="8">
    <source>
        <dbReference type="ARBA" id="ARBA00023180"/>
    </source>
</evidence>
<sequence length="300" mass="35564">MARTGNWKLTKLWVVTAISFMVYITFDGWGANKEWMQLMEKRQEERRLRITEACHEYSSAAALPAAELPLGNYRWLWNKQVVVCVNFKAGSSSMVAHLLSEEFPDLLEALKDTWSTNYIGFRVLKLRDNDKQFAQDLLEIFRTVLVVRHPFTRLVSAYRDKIEFCDRDKISPEMQYLFDEENSGISFKTFAEFVVQETRRRPSFPYLAIDGHWRAYYVSCVPCNVQYKYVIKVETWDEDMRYVQQALDFKSRNDIHLNISNATATAVQYFKELPRELVKDLYETYLIDFEMFGYSMEEFM</sequence>
<reference evidence="11" key="1">
    <citation type="submission" date="2025-08" db="UniProtKB">
        <authorList>
            <consortium name="RefSeq"/>
        </authorList>
    </citation>
    <scope>IDENTIFICATION</scope>
    <source>
        <tissue evidence="11">Whole organism</tissue>
    </source>
</reference>
<dbReference type="GO" id="GO:0000139">
    <property type="term" value="C:Golgi membrane"/>
    <property type="evidence" value="ECO:0007669"/>
    <property type="project" value="UniProtKB-SubCell"/>
</dbReference>
<keyword evidence="4 9" id="KW-0812">Transmembrane</keyword>
<dbReference type="RefSeq" id="XP_018027213.1">
    <property type="nucleotide sequence ID" value="XM_018171724.2"/>
</dbReference>
<name>A0A8B7PM07_HYAAZ</name>
<keyword evidence="9" id="KW-0119">Carbohydrate metabolism</keyword>
<dbReference type="OMA" id="MAICKHY"/>
<dbReference type="GeneID" id="108682538"/>
<protein>
    <recommendedName>
        <fullName evidence="9">Carbohydrate sulfotransferase</fullName>
        <ecNumber evidence="9">2.8.2.-</ecNumber>
    </recommendedName>
</protein>
<evidence type="ECO:0000256" key="9">
    <source>
        <dbReference type="RuleBase" id="RU364020"/>
    </source>
</evidence>
<dbReference type="AlphaFoldDB" id="A0A8B7PM07"/>
<dbReference type="GO" id="GO:0016051">
    <property type="term" value="P:carbohydrate biosynthetic process"/>
    <property type="evidence" value="ECO:0007669"/>
    <property type="project" value="InterPro"/>
</dbReference>
<keyword evidence="3 9" id="KW-0808">Transferase</keyword>
<dbReference type="KEGG" id="hazt:108682538"/>
<dbReference type="PANTHER" id="PTHR12137">
    <property type="entry name" value="CARBOHYDRATE SULFOTRANSFERASE"/>
    <property type="match status" value="1"/>
</dbReference>
<organism evidence="10 11">
    <name type="scientific">Hyalella azteca</name>
    <name type="common">Amphipod</name>
    <dbReference type="NCBI Taxonomy" id="294128"/>
    <lineage>
        <taxon>Eukaryota</taxon>
        <taxon>Metazoa</taxon>
        <taxon>Ecdysozoa</taxon>
        <taxon>Arthropoda</taxon>
        <taxon>Crustacea</taxon>
        <taxon>Multicrustacea</taxon>
        <taxon>Malacostraca</taxon>
        <taxon>Eumalacostraca</taxon>
        <taxon>Peracarida</taxon>
        <taxon>Amphipoda</taxon>
        <taxon>Senticaudata</taxon>
        <taxon>Talitrida</taxon>
        <taxon>Talitroidea</taxon>
        <taxon>Hyalellidae</taxon>
        <taxon>Hyalella</taxon>
    </lineage>
</organism>
<dbReference type="Pfam" id="PF03567">
    <property type="entry name" value="Sulfotransfer_2"/>
    <property type="match status" value="1"/>
</dbReference>
<dbReference type="InterPro" id="IPR018011">
    <property type="entry name" value="Carb_sulfotrans_8-10"/>
</dbReference>
<accession>A0A8B7PM07</accession>
<evidence type="ECO:0000256" key="3">
    <source>
        <dbReference type="ARBA" id="ARBA00022679"/>
    </source>
</evidence>
<dbReference type="OrthoDB" id="2019940at2759"/>
<evidence type="ECO:0000256" key="2">
    <source>
        <dbReference type="ARBA" id="ARBA00006339"/>
    </source>
</evidence>
<keyword evidence="6 9" id="KW-0333">Golgi apparatus</keyword>